<evidence type="ECO:0000313" key="3">
    <source>
        <dbReference type="Proteomes" id="UP001161094"/>
    </source>
</evidence>
<proteinExistence type="predicted"/>
<organism evidence="2 3">
    <name type="scientific">Achromobacter spanius</name>
    <dbReference type="NCBI Taxonomy" id="217203"/>
    <lineage>
        <taxon>Bacteria</taxon>
        <taxon>Pseudomonadati</taxon>
        <taxon>Pseudomonadota</taxon>
        <taxon>Betaproteobacteria</taxon>
        <taxon>Burkholderiales</taxon>
        <taxon>Alcaligenaceae</taxon>
        <taxon>Achromobacter</taxon>
    </lineage>
</organism>
<accession>A0AA42LVB8</accession>
<name>A0AA42LVB8_9BURK</name>
<feature type="transmembrane region" description="Helical" evidence="1">
    <location>
        <begin position="7"/>
        <end position="26"/>
    </location>
</feature>
<evidence type="ECO:0000256" key="1">
    <source>
        <dbReference type="SAM" id="Phobius"/>
    </source>
</evidence>
<feature type="transmembrane region" description="Helical" evidence="1">
    <location>
        <begin position="38"/>
        <end position="60"/>
    </location>
</feature>
<reference evidence="2" key="1">
    <citation type="submission" date="2022-09" db="EMBL/GenBank/DDBJ databases">
        <title>Intensive care unit water sources are persistently colonized with multi-drug resistant bacteria and are the site of extensive horizontal gene transfer of antibiotic resistance genes.</title>
        <authorList>
            <person name="Diorio-Toth L."/>
        </authorList>
    </citation>
    <scope>NUCLEOTIDE SEQUENCE</scope>
    <source>
        <strain evidence="2">GD03843</strain>
    </source>
</reference>
<dbReference type="RefSeq" id="WP_279997579.1">
    <property type="nucleotide sequence ID" value="NZ_JAOCDZ010000037.1"/>
</dbReference>
<keyword evidence="1" id="KW-0472">Membrane</keyword>
<evidence type="ECO:0000313" key="2">
    <source>
        <dbReference type="EMBL" id="MDH0740166.1"/>
    </source>
</evidence>
<dbReference type="AlphaFoldDB" id="A0AA42LVB8"/>
<keyword evidence="1" id="KW-0812">Transmembrane</keyword>
<dbReference type="Proteomes" id="UP001161094">
    <property type="component" value="Unassembled WGS sequence"/>
</dbReference>
<keyword evidence="1" id="KW-1133">Transmembrane helix</keyword>
<comment type="caution">
    <text evidence="2">The sequence shown here is derived from an EMBL/GenBank/DDBJ whole genome shotgun (WGS) entry which is preliminary data.</text>
</comment>
<dbReference type="EMBL" id="JAOCDZ010000037">
    <property type="protein sequence ID" value="MDH0740166.1"/>
    <property type="molecule type" value="Genomic_DNA"/>
</dbReference>
<sequence>MRKDTWFQLKVMGSIAGGVLLLVFLLNVPDKSGDWASWVQAFGSIAAILVAAQVATLQLGQGRQEEADRRIAHLKGVRGLLDELNGTLSRTGMEVLVSGGENVVRYARERLRPMGIALEAIRRIPFHEVPLVYMGSKGLNYLNMFSSTYQTLEKLAAEEWDPNDEVQKTRVAKAIADIVRFCQHADADLKAIRKMVDSYDGIKSPNVTVSDIE</sequence>
<gene>
    <name evidence="2" type="ORF">N5D93_30515</name>
</gene>
<protein>
    <submittedName>
        <fullName evidence="2">Uncharacterized protein</fullName>
    </submittedName>
</protein>